<evidence type="ECO:0000313" key="1">
    <source>
        <dbReference type="EMBL" id="QNT78992.1"/>
    </source>
</evidence>
<name>A0A7H1NT82_9PROT</name>
<dbReference type="RefSeq" id="WP_203413199.1">
    <property type="nucleotide sequence ID" value="NZ_CP060244.1"/>
</dbReference>
<accession>A0A7H1NT82</accession>
<dbReference type="AlphaFoldDB" id="A0A7H1NT82"/>
<reference evidence="1 2" key="1">
    <citation type="submission" date="2020-08" db="EMBL/GenBank/DDBJ databases">
        <title>Complete genome sequence of Entomobacter blattae G55GP.</title>
        <authorList>
            <person name="Poehlein A."/>
            <person name="Guzman J."/>
            <person name="Daniel R."/>
            <person name="Vilcinskas A."/>
        </authorList>
    </citation>
    <scope>NUCLEOTIDE SEQUENCE [LARGE SCALE GENOMIC DNA]</scope>
    <source>
        <strain evidence="1 2">G55GP</strain>
    </source>
</reference>
<proteinExistence type="predicted"/>
<evidence type="ECO:0000313" key="2">
    <source>
        <dbReference type="Proteomes" id="UP000516349"/>
    </source>
</evidence>
<dbReference type="KEGG" id="ebla:JGUZn3_17750"/>
<keyword evidence="2" id="KW-1185">Reference proteome</keyword>
<protein>
    <submittedName>
        <fullName evidence="1">Uncharacterized protein</fullName>
    </submittedName>
</protein>
<dbReference type="Proteomes" id="UP000516349">
    <property type="component" value="Chromosome"/>
</dbReference>
<organism evidence="1 2">
    <name type="scientific">Entomobacter blattae</name>
    <dbReference type="NCBI Taxonomy" id="2762277"/>
    <lineage>
        <taxon>Bacteria</taxon>
        <taxon>Pseudomonadati</taxon>
        <taxon>Pseudomonadota</taxon>
        <taxon>Alphaproteobacteria</taxon>
        <taxon>Acetobacterales</taxon>
        <taxon>Acetobacteraceae</taxon>
        <taxon>Entomobacter</taxon>
    </lineage>
</organism>
<dbReference type="EMBL" id="CP060244">
    <property type="protein sequence ID" value="QNT78992.1"/>
    <property type="molecule type" value="Genomic_DNA"/>
</dbReference>
<gene>
    <name evidence="1" type="ORF">JGUZn3_17750</name>
</gene>
<sequence>MIRELNVVELNTVAGGQLFDGSYWANTLNLFIAPIAPGIGNLLIGTSNVINSAQQSIFGSVGSLLDGLGGPLLRLAHQFNDYVIYQATKGLVQLGQSLGGTATVGSYHYENEWVNYSQA</sequence>